<dbReference type="RefSeq" id="YP_010110745.1">
    <property type="nucleotide sequence ID" value="NC_055874.1"/>
</dbReference>
<organism evidence="1 2">
    <name type="scientific">uncultured phage cr3_1</name>
    <dbReference type="NCBI Taxonomy" id="2772065"/>
    <lineage>
        <taxon>Viruses</taxon>
        <taxon>Duplodnaviria</taxon>
        <taxon>Heunggongvirae</taxon>
        <taxon>Uroviricota</taxon>
        <taxon>Caudoviricetes</taxon>
        <taxon>Crassvirales</taxon>
        <taxon>Intestiviridae</taxon>
        <taxon>Crudevirinae</taxon>
        <taxon>Diorhovirus</taxon>
        <taxon>Diorhovirus intestinalis</taxon>
    </lineage>
</organism>
<dbReference type="InterPro" id="IPR008840">
    <property type="entry name" value="Sipho_Gp157"/>
</dbReference>
<proteinExistence type="predicted"/>
<dbReference type="KEGG" id="vg:65129065"/>
<dbReference type="Proteomes" id="UP000594037">
    <property type="component" value="Segment"/>
</dbReference>
<reference evidence="1 2" key="1">
    <citation type="submission" date="2020-07" db="EMBL/GenBank/DDBJ databases">
        <title>Taxonomic proposal: Crassvirales, a new order of highly abundant and diverse bacterial viruses.</title>
        <authorList>
            <person name="Shkoporov A.N."/>
            <person name="Stockdale S.R."/>
            <person name="Guerin E."/>
            <person name="Ross R.P."/>
            <person name="Hill C."/>
        </authorList>
    </citation>
    <scope>NUCLEOTIDE SEQUENCE [LARGE SCALE GENOMIC DNA]</scope>
</reference>
<protein>
    <submittedName>
        <fullName evidence="1">Host-nuclease inhibitor protein</fullName>
    </submittedName>
</protein>
<dbReference type="EMBL" id="MT774381">
    <property type="protein sequence ID" value="QOR58587.1"/>
    <property type="molecule type" value="Genomic_DNA"/>
</dbReference>
<sequence length="258" mass="29487">MSDANIEQSIFNVEADLEAIFMELEDNGGELTPELEERLMITQENFENKVSKYVKAIRYYEDNVSILKGRKKGIDDLLKVRENRAKRLRAVITDAVSRYGIKGKSGNRVLELWDAKLFTRNTEAVELNEKRIAILTEEFFEYARELYKQGILETGEDIDPTGMLEAINNICIAKYGEDFVPFTVGDLVNTRYKISFNLTPKELLTDTQFILKAFSALTYCSDVEFCTPKDSIKGYVKTVNEDDLTIAELKVNTSINIK</sequence>
<evidence type="ECO:0000313" key="2">
    <source>
        <dbReference type="Proteomes" id="UP000594037"/>
    </source>
</evidence>
<keyword evidence="2" id="KW-1185">Reference proteome</keyword>
<dbReference type="GeneID" id="65129065"/>
<accession>A0A7M1RVZ3</accession>
<evidence type="ECO:0000313" key="1">
    <source>
        <dbReference type="EMBL" id="QOR58587.1"/>
    </source>
</evidence>
<dbReference type="Pfam" id="PF05565">
    <property type="entry name" value="Sipho_Gp157"/>
    <property type="match status" value="1"/>
</dbReference>
<name>A0A7M1RVZ3_9CAUD</name>